<dbReference type="EMBL" id="UJZG01000001">
    <property type="protein sequence ID" value="SXD86834.1"/>
    <property type="molecule type" value="Genomic_DNA"/>
</dbReference>
<dbReference type="Proteomes" id="UP000257712">
    <property type="component" value="Unassembled WGS sequence"/>
</dbReference>
<protein>
    <submittedName>
        <fullName evidence="1">Uncharacterized protein</fullName>
    </submittedName>
</protein>
<proteinExistence type="predicted"/>
<name>A0A8B4TNE9_9ENTR</name>
<evidence type="ECO:0000313" key="2">
    <source>
        <dbReference type="Proteomes" id="UP000257712"/>
    </source>
</evidence>
<gene>
    <name evidence="1" type="ORF">SAMEA3538780_00434</name>
</gene>
<sequence>MKTEHLIDYLVSENIDLVKLRGKDGLVRYKEQLTLLYCSDLLTVNALSKVSWHTAATIKKTLEI</sequence>
<reference evidence="1 2" key="1">
    <citation type="submission" date="2018-08" db="EMBL/GenBank/DDBJ databases">
        <authorList>
            <consortium name="Pathogen Informatics"/>
        </authorList>
    </citation>
    <scope>NUCLEOTIDE SEQUENCE [LARGE SCALE GENOMIC DNA]</scope>
    <source>
        <strain evidence="1 2">EuSCAPE_IT371</strain>
    </source>
</reference>
<dbReference type="AlphaFoldDB" id="A0A8B4TNE9"/>
<organism evidence="1 2">
    <name type="scientific">Klebsiella quasivariicola</name>
    <dbReference type="NCBI Taxonomy" id="2026240"/>
    <lineage>
        <taxon>Bacteria</taxon>
        <taxon>Pseudomonadati</taxon>
        <taxon>Pseudomonadota</taxon>
        <taxon>Gammaproteobacteria</taxon>
        <taxon>Enterobacterales</taxon>
        <taxon>Enterobacteriaceae</taxon>
        <taxon>Klebsiella/Raoultella group</taxon>
        <taxon>Klebsiella</taxon>
        <taxon>Klebsiella pneumoniae complex</taxon>
    </lineage>
</organism>
<dbReference type="RefSeq" id="WP_117126205.1">
    <property type="nucleotide sequence ID" value="NZ_UJZG01000001.1"/>
</dbReference>
<comment type="caution">
    <text evidence="1">The sequence shown here is derived from an EMBL/GenBank/DDBJ whole genome shotgun (WGS) entry which is preliminary data.</text>
</comment>
<evidence type="ECO:0000313" key="1">
    <source>
        <dbReference type="EMBL" id="SXD86834.1"/>
    </source>
</evidence>
<accession>A0A8B4TNE9</accession>